<dbReference type="GO" id="GO:0034515">
    <property type="term" value="C:proteasome storage granule"/>
    <property type="evidence" value="ECO:0007669"/>
    <property type="project" value="TreeGrafter"/>
</dbReference>
<reference evidence="7" key="1">
    <citation type="submission" date="2016-11" db="UniProtKB">
        <authorList>
            <consortium name="WormBaseParasite"/>
        </authorList>
    </citation>
    <scope>IDENTIFICATION</scope>
</reference>
<proteinExistence type="predicted"/>
<accession>A0A1I7TYH7</accession>
<name>A0A1I7TYH7_9PELO</name>
<keyword evidence="6" id="KW-1185">Reference proteome</keyword>
<dbReference type="InterPro" id="IPR011989">
    <property type="entry name" value="ARM-like"/>
</dbReference>
<dbReference type="STRING" id="1561998.A0A1I7TYH7"/>
<evidence type="ECO:0000256" key="4">
    <source>
        <dbReference type="SAM" id="Phobius"/>
    </source>
</evidence>
<keyword evidence="1" id="KW-0677">Repeat</keyword>
<dbReference type="Proteomes" id="UP000095282">
    <property type="component" value="Unplaced"/>
</dbReference>
<dbReference type="GO" id="GO:0008540">
    <property type="term" value="C:proteasome regulatory particle, base subcomplex"/>
    <property type="evidence" value="ECO:0007669"/>
    <property type="project" value="TreeGrafter"/>
</dbReference>
<evidence type="ECO:0000313" key="6">
    <source>
        <dbReference type="Proteomes" id="UP000095282"/>
    </source>
</evidence>
<dbReference type="eggNOG" id="KOG2062">
    <property type="taxonomic scope" value="Eukaryota"/>
</dbReference>
<evidence type="ECO:0000256" key="2">
    <source>
        <dbReference type="ARBA" id="ARBA00022942"/>
    </source>
</evidence>
<dbReference type="PANTHER" id="PTHR10943">
    <property type="entry name" value="26S PROTEASOME NON-ATPASE REGULATORY SUBUNIT"/>
    <property type="match status" value="1"/>
</dbReference>
<dbReference type="InterPro" id="IPR016024">
    <property type="entry name" value="ARM-type_fold"/>
</dbReference>
<evidence type="ECO:0000313" key="7">
    <source>
        <dbReference type="WBParaSite" id="Csp11.Scaffold629.g13061.t1"/>
    </source>
</evidence>
<feature type="transmembrane region" description="Helical" evidence="4">
    <location>
        <begin position="215"/>
        <end position="237"/>
    </location>
</feature>
<keyword evidence="4" id="KW-0812">Transmembrane</keyword>
<evidence type="ECO:0000256" key="3">
    <source>
        <dbReference type="SAM" id="MobiDB-lite"/>
    </source>
</evidence>
<feature type="domain" description="26S proteasome regulatory subunit RPN2 C-terminal" evidence="5">
    <location>
        <begin position="355"/>
        <end position="492"/>
    </location>
</feature>
<dbReference type="Pfam" id="PF18004">
    <property type="entry name" value="RPN2_C"/>
    <property type="match status" value="1"/>
</dbReference>
<sequence>MGYKEGGAMFAYGLMHARHGDGFVMSALTHWLEMYDQVPILHGACLGFGVAGVGSGSRDGYMTLRKVLLREEPVSGEAAAISMGLILAGHLSNDVFHDLIQYSIETQHDKVQRGIRTGLACAAFGIGENVERYMPETLEEETNPILRSTGVCMLSMAYAGTGNPDAIRRLLDMVATDPNADVKRYAVIGIGFIMSKDVMTCLSYITILIEHYHPHVRYGATMAIAIACAGTGNMYAISLLEPMMSDREGYVRAGAFMAIAMIMGQQSNHTCPKLNSFRMRLMEKMIEEAEDTLVKVGVFIAQGLLDIGGQNASISMHNSEGKSDMAANVGMMCFIHGWYWHSMYYFISLAAKPSSLIILTPDLKMPAITITCHAAFDKFKYPPGFRQREEMPTTEMAHSILSIAVRNNKKEEQKAKQIAKTGVDSSEIPKKESSDAKTVETKPPEEKYHLLDNPTRVIEEQLSFISLTHPFLYKTARPLYKGGIIMATRHEEIKTEEQFIPDFANESSAIKNLSDVAAYRERKAHSTFPIALADY</sequence>
<dbReference type="PANTHER" id="PTHR10943:SF2">
    <property type="entry name" value="26S PROTEASOME NON-ATPASE REGULATORY SUBUNIT 1"/>
    <property type="match status" value="1"/>
</dbReference>
<dbReference type="Pfam" id="PF01851">
    <property type="entry name" value="PC_rep"/>
    <property type="match status" value="1"/>
</dbReference>
<dbReference type="SUPFAM" id="SSF48371">
    <property type="entry name" value="ARM repeat"/>
    <property type="match status" value="1"/>
</dbReference>
<keyword evidence="4" id="KW-0472">Membrane</keyword>
<feature type="transmembrane region" description="Helical" evidence="4">
    <location>
        <begin position="185"/>
        <end position="209"/>
    </location>
</feature>
<protein>
    <submittedName>
        <fullName evidence="7">RPN2_C domain-containing protein</fullName>
    </submittedName>
</protein>
<dbReference type="InterPro" id="IPR040623">
    <property type="entry name" value="RPN2_C"/>
</dbReference>
<feature type="region of interest" description="Disordered" evidence="3">
    <location>
        <begin position="417"/>
        <end position="443"/>
    </location>
</feature>
<organism evidence="6 7">
    <name type="scientific">Caenorhabditis tropicalis</name>
    <dbReference type="NCBI Taxonomy" id="1561998"/>
    <lineage>
        <taxon>Eukaryota</taxon>
        <taxon>Metazoa</taxon>
        <taxon>Ecdysozoa</taxon>
        <taxon>Nematoda</taxon>
        <taxon>Chromadorea</taxon>
        <taxon>Rhabditida</taxon>
        <taxon>Rhabditina</taxon>
        <taxon>Rhabditomorpha</taxon>
        <taxon>Rhabditoidea</taxon>
        <taxon>Rhabditidae</taxon>
        <taxon>Peloderinae</taxon>
        <taxon>Caenorhabditis</taxon>
    </lineage>
</organism>
<dbReference type="GO" id="GO:0005634">
    <property type="term" value="C:nucleus"/>
    <property type="evidence" value="ECO:0007669"/>
    <property type="project" value="TreeGrafter"/>
</dbReference>
<feature type="compositionally biased region" description="Basic and acidic residues" evidence="3">
    <location>
        <begin position="427"/>
        <end position="443"/>
    </location>
</feature>
<dbReference type="WBParaSite" id="Csp11.Scaffold629.g13061.t1">
    <property type="protein sequence ID" value="Csp11.Scaffold629.g13061.t1"/>
    <property type="gene ID" value="Csp11.Scaffold629.g13061"/>
</dbReference>
<keyword evidence="2" id="KW-0647">Proteasome</keyword>
<dbReference type="InterPro" id="IPR002015">
    <property type="entry name" value="Proteasome/cyclosome_rpt"/>
</dbReference>
<dbReference type="Gene3D" id="1.25.10.10">
    <property type="entry name" value="Leucine-rich Repeat Variant"/>
    <property type="match status" value="1"/>
</dbReference>
<dbReference type="AlphaFoldDB" id="A0A1I7TYH7"/>
<evidence type="ECO:0000259" key="5">
    <source>
        <dbReference type="Pfam" id="PF18004"/>
    </source>
</evidence>
<dbReference type="Pfam" id="PF13646">
    <property type="entry name" value="HEAT_2"/>
    <property type="match status" value="1"/>
</dbReference>
<dbReference type="GO" id="GO:0043161">
    <property type="term" value="P:proteasome-mediated ubiquitin-dependent protein catabolic process"/>
    <property type="evidence" value="ECO:0007669"/>
    <property type="project" value="TreeGrafter"/>
</dbReference>
<evidence type="ECO:0000256" key="1">
    <source>
        <dbReference type="ARBA" id="ARBA00022737"/>
    </source>
</evidence>
<keyword evidence="4" id="KW-1133">Transmembrane helix</keyword>